<feature type="region of interest" description="Disordered" evidence="1">
    <location>
        <begin position="41"/>
        <end position="62"/>
    </location>
</feature>
<dbReference type="RefSeq" id="WP_075607395.1">
    <property type="nucleotide sequence ID" value="NZ_CP052766.1"/>
</dbReference>
<proteinExistence type="predicted"/>
<organism evidence="2 3">
    <name type="scientific">Alteromonas pelagimontana</name>
    <dbReference type="NCBI Taxonomy" id="1858656"/>
    <lineage>
        <taxon>Bacteria</taxon>
        <taxon>Pseudomonadati</taxon>
        <taxon>Pseudomonadota</taxon>
        <taxon>Gammaproteobacteria</taxon>
        <taxon>Alteromonadales</taxon>
        <taxon>Alteromonadaceae</taxon>
        <taxon>Alteromonas/Salinimonas group</taxon>
        <taxon>Alteromonas</taxon>
    </lineage>
</organism>
<evidence type="ECO:0000313" key="2">
    <source>
        <dbReference type="EMBL" id="QJR81310.1"/>
    </source>
</evidence>
<sequence>MKTPTVSLLKVIFLMLIFMGQGNGQLVDTLSQIQSDENHMASAPMMSSPDAHPCNMSSEDEPMTAEDGCCGDTCQCPEQVCSGSVYLASQLIMPADSYVDEPALPGQTSLSLTFPPSRYRPPIAA</sequence>
<keyword evidence="3" id="KW-1185">Reference proteome</keyword>
<name>A0A6M4MF85_9ALTE</name>
<accession>A0A6M4MF85</accession>
<dbReference type="KEGG" id="apel:CA267_011240"/>
<dbReference type="EMBL" id="CP052766">
    <property type="protein sequence ID" value="QJR81310.1"/>
    <property type="molecule type" value="Genomic_DNA"/>
</dbReference>
<reference evidence="2 3" key="2">
    <citation type="submission" date="2020-04" db="EMBL/GenBank/DDBJ databases">
        <title>Complete genome sequence of Alteromonas pelagimontana 5.12T.</title>
        <authorList>
            <person name="Sinha R.K."/>
            <person name="Krishnan K.P."/>
            <person name="Kurian J.P."/>
        </authorList>
    </citation>
    <scope>NUCLEOTIDE SEQUENCE [LARGE SCALE GENOMIC DNA]</scope>
    <source>
        <strain evidence="2 3">5.12</strain>
    </source>
</reference>
<dbReference type="Proteomes" id="UP000219285">
    <property type="component" value="Chromosome"/>
</dbReference>
<protein>
    <recommendedName>
        <fullName evidence="4">CopL family metal-binding regulatory protein</fullName>
    </recommendedName>
</protein>
<evidence type="ECO:0000313" key="3">
    <source>
        <dbReference type="Proteomes" id="UP000219285"/>
    </source>
</evidence>
<evidence type="ECO:0000256" key="1">
    <source>
        <dbReference type="SAM" id="MobiDB-lite"/>
    </source>
</evidence>
<dbReference type="AlphaFoldDB" id="A0A6M4MF85"/>
<evidence type="ECO:0008006" key="4">
    <source>
        <dbReference type="Google" id="ProtNLM"/>
    </source>
</evidence>
<reference evidence="3" key="1">
    <citation type="submission" date="2014-12" db="EMBL/GenBank/DDBJ databases">
        <title>Complete genome sequence of a multi-drug resistant Klebsiella pneumoniae.</title>
        <authorList>
            <person name="Hua X."/>
            <person name="Chen Q."/>
            <person name="Li X."/>
            <person name="Feng Y."/>
            <person name="Ruan Z."/>
            <person name="Yu Y."/>
        </authorList>
    </citation>
    <scope>NUCLEOTIDE SEQUENCE [LARGE SCALE GENOMIC DNA]</scope>
    <source>
        <strain evidence="3">5.12</strain>
    </source>
</reference>
<gene>
    <name evidence="2" type="ORF">CA267_011240</name>
</gene>